<dbReference type="PANTHER" id="PTHR44196">
    <property type="entry name" value="DEHYDROGENASE/REDUCTASE SDR FAMILY MEMBER 7B"/>
    <property type="match status" value="1"/>
</dbReference>
<gene>
    <name evidence="4" type="ORF">F0M18_07510</name>
</gene>
<dbReference type="PRINTS" id="PR00080">
    <property type="entry name" value="SDRFAMILY"/>
</dbReference>
<dbReference type="CDD" id="cd05233">
    <property type="entry name" value="SDR_c"/>
    <property type="match status" value="1"/>
</dbReference>
<sequence length="262" mass="27446">MHVLVTGAARGIGAAVVAACRAKQHRVTACDIDASALAGVYAEREGVDCVALDVADAGSWDSVLAEVWARQPVDALINVAGVLRAGVTGELDPADVALQLNVNVRGVIYGTDAAARLMRGRGSGHIVNIGSTSCLFAVPGNGVYSASKHAVRGFTIAAAGDLRSHGLNVSLVCPGAVKTDMLEQQRGDDRAALTFEGKRALDASEVADVIVDHVLVKKPLETYLPGGDQWKGKLCTVLPEVFLSSVEKSREKGIRNFKSPQH</sequence>
<comment type="similarity">
    <text evidence="1 3">Belongs to the short-chain dehydrogenases/reductases (SDR) family.</text>
</comment>
<dbReference type="GO" id="GO:0016491">
    <property type="term" value="F:oxidoreductase activity"/>
    <property type="evidence" value="ECO:0007669"/>
    <property type="project" value="UniProtKB-KW"/>
</dbReference>
<keyword evidence="2" id="KW-0560">Oxidoreductase</keyword>
<dbReference type="InterPro" id="IPR036291">
    <property type="entry name" value="NAD(P)-bd_dom_sf"/>
</dbReference>
<protein>
    <submittedName>
        <fullName evidence="4">SDR family oxidoreductase</fullName>
    </submittedName>
</protein>
<evidence type="ECO:0000313" key="4">
    <source>
        <dbReference type="EMBL" id="KAA1192510.1"/>
    </source>
</evidence>
<dbReference type="Gene3D" id="3.40.50.720">
    <property type="entry name" value="NAD(P)-binding Rossmann-like Domain"/>
    <property type="match status" value="1"/>
</dbReference>
<proteinExistence type="inferred from homology"/>
<evidence type="ECO:0000256" key="2">
    <source>
        <dbReference type="ARBA" id="ARBA00023002"/>
    </source>
</evidence>
<accession>A0A5B0WZK3</accession>
<evidence type="ECO:0000256" key="3">
    <source>
        <dbReference type="RuleBase" id="RU000363"/>
    </source>
</evidence>
<evidence type="ECO:0000313" key="5">
    <source>
        <dbReference type="Proteomes" id="UP000323708"/>
    </source>
</evidence>
<dbReference type="Pfam" id="PF00106">
    <property type="entry name" value="adh_short"/>
    <property type="match status" value="1"/>
</dbReference>
<dbReference type="Proteomes" id="UP000323708">
    <property type="component" value="Unassembled WGS sequence"/>
</dbReference>
<dbReference type="PROSITE" id="PS00061">
    <property type="entry name" value="ADH_SHORT"/>
    <property type="match status" value="1"/>
</dbReference>
<reference evidence="4 5" key="1">
    <citation type="submission" date="2019-09" db="EMBL/GenBank/DDBJ databases">
        <authorList>
            <person name="Chen X.-Y."/>
        </authorList>
    </citation>
    <scope>NUCLEOTIDE SEQUENCE [LARGE SCALE GENOMIC DNA]</scope>
    <source>
        <strain evidence="4 5">NY5</strain>
    </source>
</reference>
<keyword evidence="5" id="KW-1185">Reference proteome</keyword>
<name>A0A5B0WZK3_9GAMM</name>
<dbReference type="SUPFAM" id="SSF51735">
    <property type="entry name" value="NAD(P)-binding Rossmann-fold domains"/>
    <property type="match status" value="1"/>
</dbReference>
<dbReference type="PANTHER" id="PTHR44196:SF1">
    <property type="entry name" value="DEHYDROGENASE_REDUCTASE SDR FAMILY MEMBER 7B"/>
    <property type="match status" value="1"/>
</dbReference>
<dbReference type="PRINTS" id="PR00081">
    <property type="entry name" value="GDHRDH"/>
</dbReference>
<dbReference type="EMBL" id="VTUX01000003">
    <property type="protein sequence ID" value="KAA1192510.1"/>
    <property type="molecule type" value="Genomic_DNA"/>
</dbReference>
<dbReference type="AlphaFoldDB" id="A0A5B0WZK3"/>
<dbReference type="RefSeq" id="WP_149610803.1">
    <property type="nucleotide sequence ID" value="NZ_VTUX01000003.1"/>
</dbReference>
<dbReference type="InterPro" id="IPR020904">
    <property type="entry name" value="Sc_DH/Rdtase_CS"/>
</dbReference>
<comment type="caution">
    <text evidence="4">The sequence shown here is derived from an EMBL/GenBank/DDBJ whole genome shotgun (WGS) entry which is preliminary data.</text>
</comment>
<organism evidence="4 5">
    <name type="scientific">Pseudohalioglobus sediminis</name>
    <dbReference type="NCBI Taxonomy" id="2606449"/>
    <lineage>
        <taxon>Bacteria</taxon>
        <taxon>Pseudomonadati</taxon>
        <taxon>Pseudomonadota</taxon>
        <taxon>Gammaproteobacteria</taxon>
        <taxon>Cellvibrionales</taxon>
        <taxon>Halieaceae</taxon>
        <taxon>Pseudohalioglobus</taxon>
    </lineage>
</organism>
<dbReference type="GO" id="GO:0016020">
    <property type="term" value="C:membrane"/>
    <property type="evidence" value="ECO:0007669"/>
    <property type="project" value="TreeGrafter"/>
</dbReference>
<dbReference type="InterPro" id="IPR002347">
    <property type="entry name" value="SDR_fam"/>
</dbReference>
<evidence type="ECO:0000256" key="1">
    <source>
        <dbReference type="ARBA" id="ARBA00006484"/>
    </source>
</evidence>